<gene>
    <name evidence="12" type="primary">101894004</name>
</gene>
<feature type="domain" description="Macroglobulin" evidence="9">
    <location>
        <begin position="117"/>
        <end position="207"/>
    </location>
</feature>
<protein>
    <recommendedName>
        <fullName evidence="7">TEP1-F</fullName>
    </recommendedName>
</protein>
<evidence type="ECO:0000313" key="12">
    <source>
        <dbReference type="EnsemblMetazoa" id="MDOA004902-PA"/>
    </source>
</evidence>
<feature type="chain" id="PRO_5044560356" description="TEP1-F" evidence="8">
    <location>
        <begin position="21"/>
        <end position="521"/>
    </location>
</feature>
<accession>A0A1I8MHC8</accession>
<sequence>MQYFLLNIALFVGSVTLVASHGYYSVLAPGYIKSNRNYTVFVTLHHAPEATKINIMLEGPTYEMLKVMFLQPFECRAVTFLPPKLTEGHHRLIVEGVNGLRFRNETMLTAFVDAGPKIYIQTDKAIYKPGDEVQFRVVLMNEHTRPLNISEPIRIEIMDGNANRVKQFKDISLVKGVYKNKFQLSEYPVMGLWQIRVYISGRYDFAATKKIKVQKYLLSKFSLYIETPSNIILGDPMVVRALIYGQYTFGKYVEGQVKIRLLLDTTDVVVEEKEYQIKDLLNVELPLNHTELLQTEYHINMHVELKEKHTGRTRNETIHICTRKYPYQIYILHYTIKFAKGIPYQFRTKVRYWNDLPIADNATTPLIMEHGNRNYSAFLDANGEATYQFEHDPNSQHIFRYGNTTHISANIFHYLPYTGNATELPCKLELLVEEPKLGSPVRVKVTFLRGMPYLVYTIVGHANIIHTQHIKLPAQPTTYVLEITPSIEMVPYAFVYVHYIDGGNLRYGEIKIKFPLEFENE</sequence>
<dbReference type="Pfam" id="PF01835">
    <property type="entry name" value="MG2"/>
    <property type="match status" value="1"/>
</dbReference>
<evidence type="ECO:0000259" key="9">
    <source>
        <dbReference type="Pfam" id="PF01835"/>
    </source>
</evidence>
<keyword evidence="2" id="KW-0391">Immunity</keyword>
<dbReference type="Pfam" id="PF17791">
    <property type="entry name" value="MG3"/>
    <property type="match status" value="1"/>
</dbReference>
<feature type="signal peptide" evidence="8">
    <location>
        <begin position="1"/>
        <end position="20"/>
    </location>
</feature>
<dbReference type="Gene3D" id="2.60.40.2950">
    <property type="match status" value="1"/>
</dbReference>
<dbReference type="PANTHER" id="PTHR11412">
    <property type="entry name" value="MACROGLOBULIN / COMPLEMENT"/>
    <property type="match status" value="1"/>
</dbReference>
<dbReference type="eggNOG" id="KOG1366">
    <property type="taxonomic scope" value="Eukaryota"/>
</dbReference>
<reference evidence="12" key="1">
    <citation type="submission" date="2020-05" db="UniProtKB">
        <authorList>
            <consortium name="EnsemblMetazoa"/>
        </authorList>
    </citation>
    <scope>IDENTIFICATION</scope>
    <source>
        <strain evidence="12">Aabys</strain>
    </source>
</reference>
<dbReference type="InterPro" id="IPR002890">
    <property type="entry name" value="MG2"/>
</dbReference>
<comment type="subunit">
    <text evidence="6">Heterodimer of a TEP1-N chain and an TEP1-C chain non-covalently linked. Forms a complex composed of TEP1-N and TEP1-C heterodimer, LRIM1 and APL1C; the interaction stabilizes TEP1-N and TEP1-C heterodimer, prevents its binding to tissues while circulating in the hemolymph and protects the thioester bond from hydrolysis. Mature TEP1 and to a lesser extent full-length TEP1 interact with SPCLIP1; the interaction is induced by microbial infection.</text>
</comment>
<evidence type="ECO:0000256" key="8">
    <source>
        <dbReference type="SAM" id="SignalP"/>
    </source>
</evidence>
<dbReference type="VEuPathDB" id="VectorBase:MDOMA2_005904"/>
<proteinExistence type="predicted"/>
<dbReference type="Pfam" id="PF07703">
    <property type="entry name" value="A2M_BRD"/>
    <property type="match status" value="1"/>
</dbReference>
<evidence type="ECO:0000256" key="5">
    <source>
        <dbReference type="ARBA" id="ARBA00057615"/>
    </source>
</evidence>
<keyword evidence="1 8" id="KW-0732">Signal</keyword>
<dbReference type="FunFam" id="2.60.40.1930:FF:000001">
    <property type="entry name" value="CD109 isoform 3"/>
    <property type="match status" value="1"/>
</dbReference>
<organism evidence="12">
    <name type="scientific">Musca domestica</name>
    <name type="common">House fly</name>
    <dbReference type="NCBI Taxonomy" id="7370"/>
    <lineage>
        <taxon>Eukaryota</taxon>
        <taxon>Metazoa</taxon>
        <taxon>Ecdysozoa</taxon>
        <taxon>Arthropoda</taxon>
        <taxon>Hexapoda</taxon>
        <taxon>Insecta</taxon>
        <taxon>Pterygota</taxon>
        <taxon>Neoptera</taxon>
        <taxon>Endopterygota</taxon>
        <taxon>Diptera</taxon>
        <taxon>Brachycera</taxon>
        <taxon>Muscomorpha</taxon>
        <taxon>Muscoidea</taxon>
        <taxon>Muscidae</taxon>
        <taxon>Musca</taxon>
    </lineage>
</organism>
<evidence type="ECO:0000256" key="4">
    <source>
        <dbReference type="ARBA" id="ARBA00023180"/>
    </source>
</evidence>
<dbReference type="EnsemblMetazoa" id="MDOA004902-RA">
    <property type="protein sequence ID" value="MDOA004902-PA"/>
    <property type="gene ID" value="MDOA004902"/>
</dbReference>
<keyword evidence="4" id="KW-0325">Glycoprotein</keyword>
<dbReference type="STRING" id="7370.A0A1I8MHC8"/>
<evidence type="ECO:0000259" key="10">
    <source>
        <dbReference type="Pfam" id="PF07703"/>
    </source>
</evidence>
<evidence type="ECO:0000259" key="11">
    <source>
        <dbReference type="Pfam" id="PF17791"/>
    </source>
</evidence>
<dbReference type="InterPro" id="IPR041555">
    <property type="entry name" value="MG3"/>
</dbReference>
<name>A0A1I8MHC8_MUSDO</name>
<dbReference type="InterPro" id="IPR050473">
    <property type="entry name" value="A2M/Complement_sys"/>
</dbReference>
<dbReference type="AlphaFoldDB" id="A0A1I8MHC8"/>
<evidence type="ECO:0000256" key="1">
    <source>
        <dbReference type="ARBA" id="ARBA00022729"/>
    </source>
</evidence>
<dbReference type="VEuPathDB" id="VectorBase:MDOA004902"/>
<feature type="domain" description="Alpha-2-macroglobulin bait region" evidence="10">
    <location>
        <begin position="432"/>
        <end position="520"/>
    </location>
</feature>
<dbReference type="PANTHER" id="PTHR11412:SF136">
    <property type="entry name" value="CD109 ANTIGEN"/>
    <property type="match status" value="1"/>
</dbReference>
<keyword evidence="3" id="KW-0882">Thioester bond</keyword>
<evidence type="ECO:0000256" key="3">
    <source>
        <dbReference type="ARBA" id="ARBA00022966"/>
    </source>
</evidence>
<dbReference type="Gene3D" id="2.60.40.1940">
    <property type="match status" value="1"/>
</dbReference>
<dbReference type="Gene3D" id="2.60.40.1930">
    <property type="match status" value="2"/>
</dbReference>
<feature type="domain" description="Macroglobulin" evidence="11">
    <location>
        <begin position="215"/>
        <end position="272"/>
    </location>
</feature>
<dbReference type="GO" id="GO:0004866">
    <property type="term" value="F:endopeptidase inhibitor activity"/>
    <property type="evidence" value="ECO:0007669"/>
    <property type="project" value="InterPro"/>
</dbReference>
<evidence type="ECO:0000256" key="7">
    <source>
        <dbReference type="ARBA" id="ARBA00078071"/>
    </source>
</evidence>
<evidence type="ECO:0000256" key="6">
    <source>
        <dbReference type="ARBA" id="ARBA00063781"/>
    </source>
</evidence>
<dbReference type="InterPro" id="IPR011625">
    <property type="entry name" value="A2M_N_BRD"/>
</dbReference>
<comment type="function">
    <text evidence="5">Binds covalently through a thioester bond to the pathogen surface resulting in pathogen clearance.</text>
</comment>
<evidence type="ECO:0000256" key="2">
    <source>
        <dbReference type="ARBA" id="ARBA00022859"/>
    </source>
</evidence>
<dbReference type="GO" id="GO:0002376">
    <property type="term" value="P:immune system process"/>
    <property type="evidence" value="ECO:0007669"/>
    <property type="project" value="UniProtKB-KW"/>
</dbReference>
<dbReference type="GO" id="GO:0005615">
    <property type="term" value="C:extracellular space"/>
    <property type="evidence" value="ECO:0007669"/>
    <property type="project" value="UniProtKB-ARBA"/>
</dbReference>